<dbReference type="Gene3D" id="3.90.1140.10">
    <property type="entry name" value="Cyclic phosphodiesterase"/>
    <property type="match status" value="1"/>
</dbReference>
<dbReference type="EMBL" id="CP107941">
    <property type="protein sequence ID" value="WUI83558.1"/>
    <property type="molecule type" value="Genomic_DNA"/>
</dbReference>
<evidence type="ECO:0000313" key="2">
    <source>
        <dbReference type="Proteomes" id="UP001346877"/>
    </source>
</evidence>
<dbReference type="Pfam" id="PF13563">
    <property type="entry name" value="2_5_RNA_ligase2"/>
    <property type="match status" value="1"/>
</dbReference>
<gene>
    <name evidence="1" type="ORF">OG375_04090</name>
</gene>
<name>A0ABZ1PKB4_9ACTN</name>
<dbReference type="Proteomes" id="UP001346877">
    <property type="component" value="Chromosome"/>
</dbReference>
<keyword evidence="2" id="KW-1185">Reference proteome</keyword>
<reference evidence="1 2" key="1">
    <citation type="submission" date="2022-10" db="EMBL/GenBank/DDBJ databases">
        <title>The complete genomes of actinobacterial strains from the NBC collection.</title>
        <authorList>
            <person name="Joergensen T.S."/>
            <person name="Alvarez Arevalo M."/>
            <person name="Sterndorff E.B."/>
            <person name="Faurdal D."/>
            <person name="Vuksanovic O."/>
            <person name="Mourched A.-S."/>
            <person name="Charusanti P."/>
            <person name="Shaw S."/>
            <person name="Blin K."/>
            <person name="Weber T."/>
        </authorList>
    </citation>
    <scope>NUCLEOTIDE SEQUENCE [LARGE SCALE GENOMIC DNA]</scope>
    <source>
        <strain evidence="1 2">NBC_00396</strain>
    </source>
</reference>
<accession>A0ABZ1PKB4</accession>
<proteinExistence type="predicted"/>
<sequence length="221" mass="25157">MSSRELASLHQRWTAYQDLPELTNHWYWRPGWRADRQFYTWHLTFEHQAELHHLVTDVQRQLNLPGLDLVPLDGLHLTMQGLGFTDEVTNSDIEAVVAETRRRCASLPPLELSLGPVDPDAEGIGMLVRPWDRIEHLRATIRDAIGAVWQTVPEAAGGFRPHVTIAYSGSQAPTAPICDRLNAFRHQPPARVTIRQATLIALRREHRSYRWTTVATVPLGE</sequence>
<dbReference type="GO" id="GO:0016874">
    <property type="term" value="F:ligase activity"/>
    <property type="evidence" value="ECO:0007669"/>
    <property type="project" value="UniProtKB-KW"/>
</dbReference>
<keyword evidence="1" id="KW-0436">Ligase</keyword>
<dbReference type="SUPFAM" id="SSF55144">
    <property type="entry name" value="LigT-like"/>
    <property type="match status" value="1"/>
</dbReference>
<dbReference type="InterPro" id="IPR009097">
    <property type="entry name" value="Cyclic_Pdiesterase"/>
</dbReference>
<protein>
    <submittedName>
        <fullName evidence="1">2'-5' RNA ligase family protein</fullName>
    </submittedName>
</protein>
<organism evidence="1 2">
    <name type="scientific">Micromonospora zamorensis</name>
    <dbReference type="NCBI Taxonomy" id="709883"/>
    <lineage>
        <taxon>Bacteria</taxon>
        <taxon>Bacillati</taxon>
        <taxon>Actinomycetota</taxon>
        <taxon>Actinomycetes</taxon>
        <taxon>Micromonosporales</taxon>
        <taxon>Micromonosporaceae</taxon>
        <taxon>Micromonospora</taxon>
    </lineage>
</organism>
<evidence type="ECO:0000313" key="1">
    <source>
        <dbReference type="EMBL" id="WUI83558.1"/>
    </source>
</evidence>
<dbReference type="RefSeq" id="WP_328372633.1">
    <property type="nucleotide sequence ID" value="NZ_CP107941.1"/>
</dbReference>